<dbReference type="Pfam" id="PF02518">
    <property type="entry name" value="HATPase_c"/>
    <property type="match status" value="1"/>
</dbReference>
<dbReference type="InterPro" id="IPR005467">
    <property type="entry name" value="His_kinase_dom"/>
</dbReference>
<dbReference type="SMART" id="SM00387">
    <property type="entry name" value="HATPase_c"/>
    <property type="match status" value="1"/>
</dbReference>
<dbReference type="PANTHER" id="PTHR43102">
    <property type="entry name" value="SLR1143 PROTEIN"/>
    <property type="match status" value="1"/>
</dbReference>
<comment type="catalytic activity">
    <reaction evidence="1">
        <text>ATP + protein L-histidine = ADP + protein N-phospho-L-histidine.</text>
        <dbReference type="EC" id="2.7.13.3"/>
    </reaction>
</comment>
<evidence type="ECO:0000259" key="4">
    <source>
        <dbReference type="PROSITE" id="PS50109"/>
    </source>
</evidence>
<keyword evidence="5" id="KW-0418">Kinase</keyword>
<protein>
    <recommendedName>
        <fullName evidence="2">histidine kinase</fullName>
        <ecNumber evidence="2">2.7.13.3</ecNumber>
    </recommendedName>
</protein>
<accession>A0ABU8NNB4</accession>
<keyword evidence="6" id="KW-1185">Reference proteome</keyword>
<dbReference type="InterPro" id="IPR003661">
    <property type="entry name" value="HisK_dim/P_dom"/>
</dbReference>
<reference evidence="5 6" key="1">
    <citation type="submission" date="2024-03" db="EMBL/GenBank/DDBJ databases">
        <title>Sequence of Lycoming College Course Isolates.</title>
        <authorList>
            <person name="Plotts O."/>
            <person name="Newman J."/>
        </authorList>
    </citation>
    <scope>NUCLEOTIDE SEQUENCE [LARGE SCALE GENOMIC DNA]</scope>
    <source>
        <strain evidence="5 6">CJB-3</strain>
    </source>
</reference>
<evidence type="ECO:0000256" key="1">
    <source>
        <dbReference type="ARBA" id="ARBA00000085"/>
    </source>
</evidence>
<dbReference type="PROSITE" id="PS50109">
    <property type="entry name" value="HIS_KIN"/>
    <property type="match status" value="1"/>
</dbReference>
<dbReference type="CDD" id="cd00082">
    <property type="entry name" value="HisKA"/>
    <property type="match status" value="1"/>
</dbReference>
<dbReference type="SMART" id="SM00065">
    <property type="entry name" value="GAF"/>
    <property type="match status" value="1"/>
</dbReference>
<dbReference type="GO" id="GO:0016301">
    <property type="term" value="F:kinase activity"/>
    <property type="evidence" value="ECO:0007669"/>
    <property type="project" value="UniProtKB-KW"/>
</dbReference>
<sequence>MKVASLPENESARLSALASYQLMDSEQEQEYDDLAMLAAEICQTPVALITLIGEQRQWFKSRYGTELTENHRDYTFCSHAIIDDQEIMIVSDATEDSRFFDNPMVTQHKVVFYAGVPLVNPDGYALGSICVIGNEKKQLNDSQIRALKILGRQALQLIELRKKVYEYEEVNKALEESNGLVRKFAERVAHDIKNPLGNIMLTAQALRSKAEKAGHDGYYRFIDISLNSAKKLVDYVNELLRDTKTSTGVGEEKEVFSLTHLLEEVISMLTVPENCKLQLPLDAEICSSRIALEQILLNLLSNAIRYNDKIHPEIKIKFEQTAEGYTFVVGDNGIGMSKEVLSSIFEHGYCSGVLDRFSNIGNGIGLGTVKSQVERLRGRIEVESTMDVGSTFFLYLPK</sequence>
<dbReference type="RefSeq" id="WP_172660183.1">
    <property type="nucleotide sequence ID" value="NZ_CBFGNQ010000015.1"/>
</dbReference>
<dbReference type="Proteomes" id="UP001378956">
    <property type="component" value="Unassembled WGS sequence"/>
</dbReference>
<evidence type="ECO:0000313" key="5">
    <source>
        <dbReference type="EMBL" id="MEJ2903651.1"/>
    </source>
</evidence>
<dbReference type="SUPFAM" id="SSF55874">
    <property type="entry name" value="ATPase domain of HSP90 chaperone/DNA topoisomerase II/histidine kinase"/>
    <property type="match status" value="1"/>
</dbReference>
<dbReference type="SUPFAM" id="SSF55781">
    <property type="entry name" value="GAF domain-like"/>
    <property type="match status" value="1"/>
</dbReference>
<organism evidence="5 6">
    <name type="scientific">Pedobacter panaciterrae</name>
    <dbReference type="NCBI Taxonomy" id="363849"/>
    <lineage>
        <taxon>Bacteria</taxon>
        <taxon>Pseudomonadati</taxon>
        <taxon>Bacteroidota</taxon>
        <taxon>Sphingobacteriia</taxon>
        <taxon>Sphingobacteriales</taxon>
        <taxon>Sphingobacteriaceae</taxon>
        <taxon>Pedobacter</taxon>
    </lineage>
</organism>
<dbReference type="Pfam" id="PF00512">
    <property type="entry name" value="HisKA"/>
    <property type="match status" value="1"/>
</dbReference>
<dbReference type="Gene3D" id="1.10.287.130">
    <property type="match status" value="1"/>
</dbReference>
<proteinExistence type="predicted"/>
<dbReference type="Gene3D" id="3.30.565.10">
    <property type="entry name" value="Histidine kinase-like ATPase, C-terminal domain"/>
    <property type="match status" value="1"/>
</dbReference>
<gene>
    <name evidence="5" type="ORF">WAE58_14490</name>
</gene>
<comment type="caution">
    <text evidence="5">The sequence shown here is derived from an EMBL/GenBank/DDBJ whole genome shotgun (WGS) entry which is preliminary data.</text>
</comment>
<dbReference type="PRINTS" id="PR00344">
    <property type="entry name" value="BCTRLSENSOR"/>
</dbReference>
<dbReference type="PANTHER" id="PTHR43102:SF2">
    <property type="entry name" value="GAF DOMAIN-CONTAINING PROTEIN"/>
    <property type="match status" value="1"/>
</dbReference>
<dbReference type="EMBL" id="JBBEUB010000004">
    <property type="protein sequence ID" value="MEJ2903651.1"/>
    <property type="molecule type" value="Genomic_DNA"/>
</dbReference>
<dbReference type="InterPro" id="IPR036890">
    <property type="entry name" value="HATPase_C_sf"/>
</dbReference>
<evidence type="ECO:0000256" key="2">
    <source>
        <dbReference type="ARBA" id="ARBA00012438"/>
    </source>
</evidence>
<dbReference type="InterPro" id="IPR004358">
    <property type="entry name" value="Sig_transdc_His_kin-like_C"/>
</dbReference>
<dbReference type="Gene3D" id="3.30.450.40">
    <property type="match status" value="1"/>
</dbReference>
<dbReference type="SMART" id="SM00388">
    <property type="entry name" value="HisKA"/>
    <property type="match status" value="1"/>
</dbReference>
<dbReference type="SUPFAM" id="SSF47384">
    <property type="entry name" value="Homodimeric domain of signal transducing histidine kinase"/>
    <property type="match status" value="1"/>
</dbReference>
<dbReference type="InterPro" id="IPR029016">
    <property type="entry name" value="GAF-like_dom_sf"/>
</dbReference>
<keyword evidence="3" id="KW-0597">Phosphoprotein</keyword>
<dbReference type="InterPro" id="IPR036097">
    <property type="entry name" value="HisK_dim/P_sf"/>
</dbReference>
<name>A0ABU8NNB4_9SPHI</name>
<dbReference type="EC" id="2.7.13.3" evidence="2"/>
<keyword evidence="5" id="KW-0808">Transferase</keyword>
<evidence type="ECO:0000313" key="6">
    <source>
        <dbReference type="Proteomes" id="UP001378956"/>
    </source>
</evidence>
<dbReference type="InterPro" id="IPR003018">
    <property type="entry name" value="GAF"/>
</dbReference>
<dbReference type="Pfam" id="PF01590">
    <property type="entry name" value="GAF"/>
    <property type="match status" value="1"/>
</dbReference>
<evidence type="ECO:0000256" key="3">
    <source>
        <dbReference type="ARBA" id="ARBA00022553"/>
    </source>
</evidence>
<dbReference type="CDD" id="cd00075">
    <property type="entry name" value="HATPase"/>
    <property type="match status" value="1"/>
</dbReference>
<dbReference type="InterPro" id="IPR003594">
    <property type="entry name" value="HATPase_dom"/>
</dbReference>
<feature type="domain" description="Histidine kinase" evidence="4">
    <location>
        <begin position="187"/>
        <end position="398"/>
    </location>
</feature>